<organism evidence="2 3">
    <name type="scientific">Paenimyroides marinum</name>
    <dbReference type="NCBI Taxonomy" id="1159016"/>
    <lineage>
        <taxon>Bacteria</taxon>
        <taxon>Pseudomonadati</taxon>
        <taxon>Bacteroidota</taxon>
        <taxon>Flavobacteriia</taxon>
        <taxon>Flavobacteriales</taxon>
        <taxon>Flavobacteriaceae</taxon>
        <taxon>Paenimyroides</taxon>
    </lineage>
</organism>
<evidence type="ECO:0000256" key="1">
    <source>
        <dbReference type="SAM" id="Phobius"/>
    </source>
</evidence>
<keyword evidence="3" id="KW-1185">Reference proteome</keyword>
<gene>
    <name evidence="2" type="ORF">SAMN02927937_00390</name>
</gene>
<feature type="transmembrane region" description="Helical" evidence="1">
    <location>
        <begin position="285"/>
        <end position="307"/>
    </location>
</feature>
<evidence type="ECO:0000313" key="2">
    <source>
        <dbReference type="EMBL" id="SEH59572.1"/>
    </source>
</evidence>
<dbReference type="RefSeq" id="WP_091095757.1">
    <property type="nucleotide sequence ID" value="NZ_FNXE01000003.1"/>
</dbReference>
<name>A0A1H6JGP0_9FLAO</name>
<dbReference type="EMBL" id="FNXE01000003">
    <property type="protein sequence ID" value="SEH59572.1"/>
    <property type="molecule type" value="Genomic_DNA"/>
</dbReference>
<sequence>MNQEYPHNTSSDEQEVDLKHLSNRMSSFYDNFIFNAYRLLRFLRRRWYVVLALIIVGAGLGFYIDSTKAGRLRHELLVVPNFSSVDYLYQKVEDYDRLKLNKDLIASNAGNEVYKIKIEPVYDVYNYILTDPLHFEAFKTLSERAIDLEKYSKSKLASKNYKYHILTVYTDGLGDTEMTVNKIMEELNSDEYFNKRKEIEKRNTIAKREEIAKSIEHINGLFQRLGSANSVNDITMNAYPELADVLTAKEGLMKQLNAVDVQMIEQDKVIYLATKMMNINVNPFLPYYITIPFILLLIYIAGAYFNFKVRSLKK</sequence>
<keyword evidence="1" id="KW-0812">Transmembrane</keyword>
<dbReference type="STRING" id="1159016.SAMN02927937_00390"/>
<dbReference type="OrthoDB" id="1452530at2"/>
<dbReference type="Proteomes" id="UP000199634">
    <property type="component" value="Unassembled WGS sequence"/>
</dbReference>
<accession>A0A1H6JGP0</accession>
<protein>
    <submittedName>
        <fullName evidence="2">Uncharacterized protein</fullName>
    </submittedName>
</protein>
<evidence type="ECO:0000313" key="3">
    <source>
        <dbReference type="Proteomes" id="UP000199634"/>
    </source>
</evidence>
<proteinExistence type="predicted"/>
<keyword evidence="1" id="KW-1133">Transmembrane helix</keyword>
<reference evidence="2 3" key="1">
    <citation type="submission" date="2016-10" db="EMBL/GenBank/DDBJ databases">
        <authorList>
            <person name="de Groot N.N."/>
        </authorList>
    </citation>
    <scope>NUCLEOTIDE SEQUENCE [LARGE SCALE GENOMIC DNA]</scope>
    <source>
        <strain evidence="2 3">CGMCC 1.10825</strain>
    </source>
</reference>
<keyword evidence="1" id="KW-0472">Membrane</keyword>
<feature type="transmembrane region" description="Helical" evidence="1">
    <location>
        <begin position="47"/>
        <end position="64"/>
    </location>
</feature>
<dbReference type="AlphaFoldDB" id="A0A1H6JGP0"/>